<comment type="catalytic activity">
    <reaction evidence="15">
        <text>13-(9Z-hexadecenoyloxy)-octadecanoate + H2O = 13-hydroxy-octadecanoate + (9Z)-hexadecenoate + H(+)</text>
        <dbReference type="Rhea" id="RHEA:52076"/>
        <dbReference type="ChEBI" id="CHEBI:15377"/>
        <dbReference type="ChEBI" id="CHEBI:15378"/>
        <dbReference type="ChEBI" id="CHEBI:32372"/>
        <dbReference type="ChEBI" id="CHEBI:136304"/>
        <dbReference type="ChEBI" id="CHEBI:136315"/>
    </reaction>
    <physiologicalReaction direction="left-to-right" evidence="15">
        <dbReference type="Rhea" id="RHEA:52077"/>
    </physiologicalReaction>
</comment>
<evidence type="ECO:0000256" key="14">
    <source>
        <dbReference type="ARBA" id="ARBA00049296"/>
    </source>
</evidence>
<evidence type="ECO:0000256" key="12">
    <source>
        <dbReference type="ARBA" id="ARBA00048800"/>
    </source>
</evidence>
<name>A0A1B6CQT4_9HEMI</name>
<comment type="catalytic activity">
    <reaction evidence="9">
        <text>9-hexadecanoyloxy-octadecanoate + H2O = 9-hydroxy-octadecanoate + hexadecanoate + H(+)</text>
        <dbReference type="Rhea" id="RHEA:52052"/>
        <dbReference type="ChEBI" id="CHEBI:7896"/>
        <dbReference type="ChEBI" id="CHEBI:15377"/>
        <dbReference type="ChEBI" id="CHEBI:15378"/>
        <dbReference type="ChEBI" id="CHEBI:83670"/>
        <dbReference type="ChEBI" id="CHEBI:136286"/>
    </reaction>
    <physiologicalReaction direction="left-to-right" evidence="9">
        <dbReference type="Rhea" id="RHEA:52053"/>
    </physiologicalReaction>
</comment>
<dbReference type="Pfam" id="PF04750">
    <property type="entry name" value="Far-17a_AIG1"/>
    <property type="match status" value="1"/>
</dbReference>
<dbReference type="GO" id="GO:0012505">
    <property type="term" value="C:endomembrane system"/>
    <property type="evidence" value="ECO:0007669"/>
    <property type="project" value="UniProtKB-SubCell"/>
</dbReference>
<feature type="transmembrane region" description="Helical" evidence="17">
    <location>
        <begin position="61"/>
        <end position="81"/>
    </location>
</feature>
<feature type="transmembrane region" description="Helical" evidence="17">
    <location>
        <begin position="20"/>
        <end position="41"/>
    </location>
</feature>
<protein>
    <submittedName>
        <fullName evidence="18">Uncharacterized protein</fullName>
    </submittedName>
</protein>
<proteinExistence type="inferred from homology"/>
<feature type="transmembrane region" description="Helical" evidence="17">
    <location>
        <begin position="141"/>
        <end position="157"/>
    </location>
</feature>
<evidence type="ECO:0000256" key="16">
    <source>
        <dbReference type="ARBA" id="ARBA00049428"/>
    </source>
</evidence>
<evidence type="ECO:0000256" key="10">
    <source>
        <dbReference type="ARBA" id="ARBA00048680"/>
    </source>
</evidence>
<keyword evidence="4 17" id="KW-0812">Transmembrane</keyword>
<organism evidence="18">
    <name type="scientific">Clastoptera arizonana</name>
    <name type="common">Arizona spittle bug</name>
    <dbReference type="NCBI Taxonomy" id="38151"/>
    <lineage>
        <taxon>Eukaryota</taxon>
        <taxon>Metazoa</taxon>
        <taxon>Ecdysozoa</taxon>
        <taxon>Arthropoda</taxon>
        <taxon>Hexapoda</taxon>
        <taxon>Insecta</taxon>
        <taxon>Pterygota</taxon>
        <taxon>Neoptera</taxon>
        <taxon>Paraneoptera</taxon>
        <taxon>Hemiptera</taxon>
        <taxon>Auchenorrhyncha</taxon>
        <taxon>Cercopoidea</taxon>
        <taxon>Clastopteridae</taxon>
        <taxon>Clastoptera</taxon>
    </lineage>
</organism>
<evidence type="ECO:0000256" key="7">
    <source>
        <dbReference type="ARBA" id="ARBA00047368"/>
    </source>
</evidence>
<comment type="catalytic activity">
    <reaction evidence="16">
        <text>12-(9Z-hexadecenoyloxy)-octadecanoate + H2O = 12-hydroxyoctadecanoate + (9Z)-hexadecenoate + H(+)</text>
        <dbReference type="Rhea" id="RHEA:52072"/>
        <dbReference type="ChEBI" id="CHEBI:15377"/>
        <dbReference type="ChEBI" id="CHEBI:15378"/>
        <dbReference type="ChEBI" id="CHEBI:32372"/>
        <dbReference type="ChEBI" id="CHEBI:84201"/>
        <dbReference type="ChEBI" id="CHEBI:136312"/>
    </reaction>
    <physiologicalReaction direction="left-to-right" evidence="16">
        <dbReference type="Rhea" id="RHEA:52073"/>
    </physiologicalReaction>
</comment>
<comment type="catalytic activity">
    <reaction evidence="12">
        <text>9-(9Z-octadecenoyloxy)-octadecanoate + H2O = 9-hydroxy-octadecanoate + (9Z)-octadecenoate + H(+)</text>
        <dbReference type="Rhea" id="RHEA:52048"/>
        <dbReference type="ChEBI" id="CHEBI:15377"/>
        <dbReference type="ChEBI" id="CHEBI:15378"/>
        <dbReference type="ChEBI" id="CHEBI:30823"/>
        <dbReference type="ChEBI" id="CHEBI:136282"/>
        <dbReference type="ChEBI" id="CHEBI:136286"/>
    </reaction>
    <physiologicalReaction direction="left-to-right" evidence="12">
        <dbReference type="Rhea" id="RHEA:52049"/>
    </physiologicalReaction>
</comment>
<evidence type="ECO:0000256" key="13">
    <source>
        <dbReference type="ARBA" id="ARBA00049221"/>
    </source>
</evidence>
<evidence type="ECO:0000256" key="15">
    <source>
        <dbReference type="ARBA" id="ARBA00049322"/>
    </source>
</evidence>
<evidence type="ECO:0000256" key="3">
    <source>
        <dbReference type="ARBA" id="ARBA00009300"/>
    </source>
</evidence>
<feature type="transmembrane region" description="Helical" evidence="17">
    <location>
        <begin position="169"/>
        <end position="187"/>
    </location>
</feature>
<evidence type="ECO:0000256" key="4">
    <source>
        <dbReference type="ARBA" id="ARBA00022692"/>
    </source>
</evidence>
<comment type="subcellular location">
    <subcellularLocation>
        <location evidence="2">Endomembrane system</location>
        <topology evidence="2">Multi-pass membrane protein</topology>
    </subcellularLocation>
</comment>
<dbReference type="PANTHER" id="PTHR10989:SF16">
    <property type="entry name" value="AT02829P-RELATED"/>
    <property type="match status" value="1"/>
</dbReference>
<gene>
    <name evidence="18" type="ORF">g.15472</name>
</gene>
<comment type="catalytic activity">
    <reaction evidence="13">
        <text>9-octadecanoyloxy-octadecanoate + H2O = 9-hydroxy-octadecanoate + octadecanoate + H(+)</text>
        <dbReference type="Rhea" id="RHEA:52096"/>
        <dbReference type="ChEBI" id="CHEBI:15377"/>
        <dbReference type="ChEBI" id="CHEBI:15378"/>
        <dbReference type="ChEBI" id="CHEBI:25629"/>
        <dbReference type="ChEBI" id="CHEBI:136286"/>
        <dbReference type="ChEBI" id="CHEBI:136373"/>
    </reaction>
    <physiologicalReaction direction="left-to-right" evidence="13">
        <dbReference type="Rhea" id="RHEA:52097"/>
    </physiologicalReaction>
</comment>
<reference evidence="18" key="1">
    <citation type="submission" date="2015-12" db="EMBL/GenBank/DDBJ databases">
        <title>De novo transcriptome assembly of four potential Pierce s Disease insect vectors from Arizona vineyards.</title>
        <authorList>
            <person name="Tassone E.E."/>
        </authorList>
    </citation>
    <scope>NUCLEOTIDE SEQUENCE</scope>
</reference>
<comment type="catalytic activity">
    <reaction evidence="8">
        <text>13-octadecanoyloxy-octadecanoate + H2O = 13-hydroxy-octadecanoate + octadecanoate + H(+)</text>
        <dbReference type="Rhea" id="RHEA:52084"/>
        <dbReference type="ChEBI" id="CHEBI:15377"/>
        <dbReference type="ChEBI" id="CHEBI:15378"/>
        <dbReference type="ChEBI" id="CHEBI:25629"/>
        <dbReference type="ChEBI" id="CHEBI:136304"/>
        <dbReference type="ChEBI" id="CHEBI:136335"/>
    </reaction>
    <physiologicalReaction direction="left-to-right" evidence="8">
        <dbReference type="Rhea" id="RHEA:52085"/>
    </physiologicalReaction>
</comment>
<evidence type="ECO:0000256" key="5">
    <source>
        <dbReference type="ARBA" id="ARBA00022989"/>
    </source>
</evidence>
<evidence type="ECO:0000313" key="18">
    <source>
        <dbReference type="EMBL" id="JAS15807.1"/>
    </source>
</evidence>
<feature type="transmembrane region" description="Helical" evidence="17">
    <location>
        <begin position="207"/>
        <end position="224"/>
    </location>
</feature>
<comment type="catalytic activity">
    <reaction evidence="1">
        <text>9-(9Z-hexadecenoyloxy)-octadecanoate + H2O = (9Z)-hexadecenoate + 9-hydroxy-octadecanoate + H(+)</text>
        <dbReference type="Rhea" id="RHEA:52068"/>
        <dbReference type="ChEBI" id="CHEBI:15377"/>
        <dbReference type="ChEBI" id="CHEBI:15378"/>
        <dbReference type="ChEBI" id="CHEBI:32372"/>
        <dbReference type="ChEBI" id="CHEBI:136286"/>
        <dbReference type="ChEBI" id="CHEBI:136309"/>
    </reaction>
    <physiologicalReaction direction="left-to-right" evidence="1">
        <dbReference type="Rhea" id="RHEA:52069"/>
    </physiologicalReaction>
</comment>
<evidence type="ECO:0000256" key="6">
    <source>
        <dbReference type="ARBA" id="ARBA00023136"/>
    </source>
</evidence>
<evidence type="ECO:0000256" key="8">
    <source>
        <dbReference type="ARBA" id="ARBA00047427"/>
    </source>
</evidence>
<comment type="catalytic activity">
    <reaction evidence="10">
        <text>12-octadecanoyloxy-octadecanoate + H2O = 12-hydroxyoctadecanoate + octadecanoate + H(+)</text>
        <dbReference type="Rhea" id="RHEA:52080"/>
        <dbReference type="ChEBI" id="CHEBI:15377"/>
        <dbReference type="ChEBI" id="CHEBI:15378"/>
        <dbReference type="ChEBI" id="CHEBI:25629"/>
        <dbReference type="ChEBI" id="CHEBI:84201"/>
        <dbReference type="ChEBI" id="CHEBI:136330"/>
    </reaction>
    <physiologicalReaction direction="left-to-right" evidence="10">
        <dbReference type="Rhea" id="RHEA:52081"/>
    </physiologicalReaction>
</comment>
<comment type="similarity">
    <text evidence="3">Belongs to the AIG1 family.</text>
</comment>
<comment type="catalytic activity">
    <reaction evidence="11">
        <text>12-(9Z-octadecenoyloxy)-octadecanoate + H2O = 12-hydroxyoctadecanoate + (9Z)-octadecenoate + H(+)</text>
        <dbReference type="Rhea" id="RHEA:52060"/>
        <dbReference type="ChEBI" id="CHEBI:15377"/>
        <dbReference type="ChEBI" id="CHEBI:15378"/>
        <dbReference type="ChEBI" id="CHEBI:30823"/>
        <dbReference type="ChEBI" id="CHEBI:84201"/>
        <dbReference type="ChEBI" id="CHEBI:136302"/>
    </reaction>
    <physiologicalReaction direction="left-to-right" evidence="11">
        <dbReference type="Rhea" id="RHEA:52061"/>
    </physiologicalReaction>
</comment>
<evidence type="ECO:0000256" key="2">
    <source>
        <dbReference type="ARBA" id="ARBA00004127"/>
    </source>
</evidence>
<dbReference type="InterPro" id="IPR006838">
    <property type="entry name" value="ADTRP_AIG1"/>
</dbReference>
<accession>A0A1B6CQT4</accession>
<evidence type="ECO:0000256" key="17">
    <source>
        <dbReference type="SAM" id="Phobius"/>
    </source>
</evidence>
<dbReference type="AlphaFoldDB" id="A0A1B6CQT4"/>
<evidence type="ECO:0000256" key="1">
    <source>
        <dbReference type="ARBA" id="ARBA00000923"/>
    </source>
</evidence>
<feature type="transmembrane region" description="Helical" evidence="17">
    <location>
        <begin position="102"/>
        <end position="121"/>
    </location>
</feature>
<comment type="catalytic activity">
    <reaction evidence="14">
        <text>13-(9Z-octadecenoyloxy)-octadecanoate + H2O = 13-hydroxy-octadecanoate + (9Z)-octadecenoate + H(+)</text>
        <dbReference type="Rhea" id="RHEA:52064"/>
        <dbReference type="ChEBI" id="CHEBI:15377"/>
        <dbReference type="ChEBI" id="CHEBI:15378"/>
        <dbReference type="ChEBI" id="CHEBI:30823"/>
        <dbReference type="ChEBI" id="CHEBI:136303"/>
        <dbReference type="ChEBI" id="CHEBI:136304"/>
    </reaction>
    <physiologicalReaction direction="left-to-right" evidence="14">
        <dbReference type="Rhea" id="RHEA:52065"/>
    </physiologicalReaction>
</comment>
<dbReference type="EMBL" id="GEDC01021491">
    <property type="protein sequence ID" value="JAS15807.1"/>
    <property type="molecule type" value="Transcribed_RNA"/>
</dbReference>
<comment type="catalytic activity">
    <reaction evidence="7">
        <text>12-hexadecanoyloxy-octadecanoate + H2O = 12-hydroxyoctadecanoate + hexadecanoate + H(+)</text>
        <dbReference type="Rhea" id="RHEA:52056"/>
        <dbReference type="ChEBI" id="CHEBI:7896"/>
        <dbReference type="ChEBI" id="CHEBI:15377"/>
        <dbReference type="ChEBI" id="CHEBI:15378"/>
        <dbReference type="ChEBI" id="CHEBI:83677"/>
        <dbReference type="ChEBI" id="CHEBI:84201"/>
    </reaction>
    <physiologicalReaction direction="left-to-right" evidence="7">
        <dbReference type="Rhea" id="RHEA:52057"/>
    </physiologicalReaction>
</comment>
<dbReference type="GO" id="GO:0016020">
    <property type="term" value="C:membrane"/>
    <property type="evidence" value="ECO:0007669"/>
    <property type="project" value="InterPro"/>
</dbReference>
<keyword evidence="5 17" id="KW-1133">Transmembrane helix</keyword>
<evidence type="ECO:0000256" key="11">
    <source>
        <dbReference type="ARBA" id="ARBA00048701"/>
    </source>
</evidence>
<dbReference type="PANTHER" id="PTHR10989">
    <property type="entry name" value="ANDROGEN-INDUCED PROTEIN 1-RELATED"/>
    <property type="match status" value="1"/>
</dbReference>
<sequence length="248" mass="29007">MNFIREKIDPNTLKLITKVLHVIGAVQFSFSVVYDFSYVVVPKDEFPLMSAFSGKFKFLTFWNAIVLSVYFIICCIIDLFVKTNKDDDPSLIVRIKDYMLPALAFPIAMFVGITFWGLYAIDRNLVLPVALDKYFPTWLNHIMHTNIMIFVILELILTYRKYPLRRDGLFGLMLYQIIYIVWMHIVYLQSGMWVYNVFNVLNLPQRIAFLMFSIGLGCVFYFVGEKLNYMVWEKNKDSTEAKDPEVGS</sequence>
<keyword evidence="6 17" id="KW-0472">Membrane</keyword>
<evidence type="ECO:0000256" key="9">
    <source>
        <dbReference type="ARBA" id="ARBA00047863"/>
    </source>
</evidence>